<sequence length="604" mass="62913">MKKLIPILLLPVALVIAAAALAPKLASEARLRTEAVAALRAATGQEPRIAGPVSFSVLPWPAITVEELTVGNGETELVVPQVRVVLGLLPLLTGQARADSIELLSPELTVISKEANLDSLAVLLASVGTRRVDAQIEVTDGQLLARHGAVSEVLVPRADLHLSWRGMKDVSVRGNLTWQGEPLNIDFSVSELARLATGDASPIRLVASGPPAEFSFDGSVKLAGGPVAEGTLSASSDQLRDTLEWLGLEAPTERGFGAFALRGQALMSDQGAALSSARLELDGNVSEGGFNVRLEGGRTIVQGSLASDSVDLSPYGELTVFDPAGIAWSEEPIDLGRLARLDLDLRISATQVRAGNARFQRMAASAVLKSGKLSLAIGEAEAWEGLFRAAIHVAPGPDGSGADARVDLAGEDVALAKAFGDLFGSQRLEGKGTFHLTAGGAGNSVAEIVTGLNGTFTLAGQNGALVGMDVGRILARLEQRPLSGVGDLRGGRTPFDTVDLSATIDGGIARIEKFDVESTKLRITMGGECSIAKRDLDLSGQATLIDSKNPLAKVAAFELPFIVRGDWERPAVLPDAQALIRRSGAARALFGDKLDAMGIAGSAP</sequence>
<dbReference type="AlphaFoldDB" id="A0A6P1YNQ4"/>
<keyword evidence="4" id="KW-1185">Reference proteome</keyword>
<dbReference type="Pfam" id="PF05170">
    <property type="entry name" value="AsmA"/>
    <property type="match status" value="1"/>
</dbReference>
<evidence type="ECO:0000313" key="3">
    <source>
        <dbReference type="EMBL" id="QIB35028.1"/>
    </source>
</evidence>
<dbReference type="EMBL" id="CP048630">
    <property type="protein sequence ID" value="QIB35028.1"/>
    <property type="molecule type" value="Genomic_DNA"/>
</dbReference>
<keyword evidence="1" id="KW-0732">Signal</keyword>
<dbReference type="GO" id="GO:0090313">
    <property type="term" value="P:regulation of protein targeting to membrane"/>
    <property type="evidence" value="ECO:0007669"/>
    <property type="project" value="TreeGrafter"/>
</dbReference>
<feature type="chain" id="PRO_5027031251" evidence="1">
    <location>
        <begin position="23"/>
        <end position="604"/>
    </location>
</feature>
<feature type="signal peptide" evidence="1">
    <location>
        <begin position="1"/>
        <end position="22"/>
    </location>
</feature>
<dbReference type="Proteomes" id="UP000464751">
    <property type="component" value="Chromosome"/>
</dbReference>
<dbReference type="PANTHER" id="PTHR30441">
    <property type="entry name" value="DUF748 DOMAIN-CONTAINING PROTEIN"/>
    <property type="match status" value="1"/>
</dbReference>
<evidence type="ECO:0000313" key="4">
    <source>
        <dbReference type="Proteomes" id="UP000464751"/>
    </source>
</evidence>
<reference evidence="3 4" key="1">
    <citation type="submission" date="2020-02" db="EMBL/GenBank/DDBJ databases">
        <authorList>
            <person name="Li G."/>
        </authorList>
    </citation>
    <scope>NUCLEOTIDE SEQUENCE [LARGE SCALE GENOMIC DNA]</scope>
    <source>
        <strain evidence="3 4">DSM 102029</strain>
    </source>
</reference>
<gene>
    <name evidence="3" type="ORF">G3A50_15910</name>
</gene>
<dbReference type="RefSeq" id="WP_163076173.1">
    <property type="nucleotide sequence ID" value="NZ_CP048630.1"/>
</dbReference>
<dbReference type="InterPro" id="IPR052894">
    <property type="entry name" value="AsmA-related"/>
</dbReference>
<dbReference type="InterPro" id="IPR007844">
    <property type="entry name" value="AsmA"/>
</dbReference>
<dbReference type="KEGG" id="apra:G3A50_15910"/>
<dbReference type="GO" id="GO:0005886">
    <property type="term" value="C:plasma membrane"/>
    <property type="evidence" value="ECO:0007669"/>
    <property type="project" value="TreeGrafter"/>
</dbReference>
<evidence type="ECO:0000256" key="1">
    <source>
        <dbReference type="SAM" id="SignalP"/>
    </source>
</evidence>
<feature type="domain" description="AsmA" evidence="2">
    <location>
        <begin position="322"/>
        <end position="513"/>
    </location>
</feature>
<dbReference type="PANTHER" id="PTHR30441:SF4">
    <property type="entry name" value="PROTEIN ASMA"/>
    <property type="match status" value="1"/>
</dbReference>
<organism evidence="3 4">
    <name type="scientific">Ancylobacter pratisalsi</name>
    <dbReference type="NCBI Taxonomy" id="1745854"/>
    <lineage>
        <taxon>Bacteria</taxon>
        <taxon>Pseudomonadati</taxon>
        <taxon>Pseudomonadota</taxon>
        <taxon>Alphaproteobacteria</taxon>
        <taxon>Hyphomicrobiales</taxon>
        <taxon>Xanthobacteraceae</taxon>
        <taxon>Ancylobacter</taxon>
    </lineage>
</organism>
<accession>A0A6P1YNQ4</accession>
<proteinExistence type="predicted"/>
<evidence type="ECO:0000259" key="2">
    <source>
        <dbReference type="Pfam" id="PF05170"/>
    </source>
</evidence>
<name>A0A6P1YNQ4_9HYPH</name>
<protein>
    <submittedName>
        <fullName evidence="3">AsmA family protein</fullName>
    </submittedName>
</protein>